<comment type="catalytic activity">
    <reaction evidence="1">
        <text>S-ubiquitinyl-[E2 ubiquitin-conjugating enzyme]-L-cysteine + [acceptor protein]-L-lysine = [E2 ubiquitin-conjugating enzyme]-L-cysteine + N(6)-ubiquitinyl-[acceptor protein]-L-lysine.</text>
        <dbReference type="EC" id="2.3.2.27"/>
    </reaction>
</comment>
<evidence type="ECO:0000256" key="2">
    <source>
        <dbReference type="ARBA" id="ARBA00004374"/>
    </source>
</evidence>
<evidence type="ECO:0000256" key="12">
    <source>
        <dbReference type="ARBA" id="ARBA00023128"/>
    </source>
</evidence>
<keyword evidence="13 15" id="KW-0472">Membrane</keyword>
<dbReference type="SUPFAM" id="SSF57850">
    <property type="entry name" value="RING/U-box"/>
    <property type="match status" value="1"/>
</dbReference>
<keyword evidence="6" id="KW-0479">Metal-binding</keyword>
<evidence type="ECO:0000256" key="3">
    <source>
        <dbReference type="ARBA" id="ARBA00012483"/>
    </source>
</evidence>
<evidence type="ECO:0000256" key="5">
    <source>
        <dbReference type="ARBA" id="ARBA00022692"/>
    </source>
</evidence>
<evidence type="ECO:0000256" key="9">
    <source>
        <dbReference type="ARBA" id="ARBA00022787"/>
    </source>
</evidence>
<keyword evidence="10" id="KW-0862">Zinc</keyword>
<evidence type="ECO:0000256" key="6">
    <source>
        <dbReference type="ARBA" id="ARBA00022723"/>
    </source>
</evidence>
<dbReference type="EC" id="2.3.2.27" evidence="3"/>
<dbReference type="PANTHER" id="PTHR12183">
    <property type="entry name" value="MITOCHONDRIAL UBIQUITIN LIGASE ACTIVATOR OF NFKB 1"/>
    <property type="match status" value="1"/>
</dbReference>
<organism evidence="17 18">
    <name type="scientific">Trichomalopsis sarcophagae</name>
    <dbReference type="NCBI Taxonomy" id="543379"/>
    <lineage>
        <taxon>Eukaryota</taxon>
        <taxon>Metazoa</taxon>
        <taxon>Ecdysozoa</taxon>
        <taxon>Arthropoda</taxon>
        <taxon>Hexapoda</taxon>
        <taxon>Insecta</taxon>
        <taxon>Pterygota</taxon>
        <taxon>Neoptera</taxon>
        <taxon>Endopterygota</taxon>
        <taxon>Hymenoptera</taxon>
        <taxon>Apocrita</taxon>
        <taxon>Proctotrupomorpha</taxon>
        <taxon>Chalcidoidea</taxon>
        <taxon>Pteromalidae</taxon>
        <taxon>Pteromalinae</taxon>
        <taxon>Trichomalopsis</taxon>
    </lineage>
</organism>
<dbReference type="Pfam" id="PF12483">
    <property type="entry name" value="GIDE"/>
    <property type="match status" value="1"/>
</dbReference>
<proteinExistence type="predicted"/>
<evidence type="ECO:0000256" key="11">
    <source>
        <dbReference type="ARBA" id="ARBA00022989"/>
    </source>
</evidence>
<dbReference type="InterPro" id="IPR001841">
    <property type="entry name" value="Znf_RING"/>
</dbReference>
<evidence type="ECO:0000259" key="16">
    <source>
        <dbReference type="PROSITE" id="PS50089"/>
    </source>
</evidence>
<dbReference type="STRING" id="543379.A0A232EN46"/>
<reference evidence="17 18" key="1">
    <citation type="journal article" date="2017" name="Curr. Biol.">
        <title>The Evolution of Venom by Co-option of Single-Copy Genes.</title>
        <authorList>
            <person name="Martinson E.O."/>
            <person name="Mrinalini"/>
            <person name="Kelkar Y.D."/>
            <person name="Chang C.H."/>
            <person name="Werren J.H."/>
        </authorList>
    </citation>
    <scope>NUCLEOTIDE SEQUENCE [LARGE SCALE GENOMIC DNA]</scope>
    <source>
        <strain evidence="17 18">Alberta</strain>
        <tissue evidence="17">Whole body</tissue>
    </source>
</reference>
<comment type="caution">
    <text evidence="17">The sequence shown here is derived from an EMBL/GenBank/DDBJ whole genome shotgun (WGS) entry which is preliminary data.</text>
</comment>
<evidence type="ECO:0000256" key="13">
    <source>
        <dbReference type="ARBA" id="ARBA00023136"/>
    </source>
</evidence>
<dbReference type="InterPro" id="IPR013083">
    <property type="entry name" value="Znf_RING/FYVE/PHD"/>
</dbReference>
<evidence type="ECO:0000256" key="15">
    <source>
        <dbReference type="SAM" id="Phobius"/>
    </source>
</evidence>
<keyword evidence="5 15" id="KW-0812">Transmembrane</keyword>
<evidence type="ECO:0000313" key="18">
    <source>
        <dbReference type="Proteomes" id="UP000215335"/>
    </source>
</evidence>
<protein>
    <recommendedName>
        <fullName evidence="3">RING-type E3 ubiquitin transferase</fullName>
        <ecNumber evidence="3">2.3.2.27</ecNumber>
    </recommendedName>
</protein>
<dbReference type="GO" id="GO:0016567">
    <property type="term" value="P:protein ubiquitination"/>
    <property type="evidence" value="ECO:0007669"/>
    <property type="project" value="InterPro"/>
</dbReference>
<dbReference type="AlphaFoldDB" id="A0A232EN46"/>
<evidence type="ECO:0000256" key="10">
    <source>
        <dbReference type="ARBA" id="ARBA00022833"/>
    </source>
</evidence>
<gene>
    <name evidence="17" type="ORF">TSAR_015734</name>
</gene>
<comment type="subcellular location">
    <subcellularLocation>
        <location evidence="2">Mitochondrion outer membrane</location>
        <topology evidence="2">Multi-pass membrane protein</topology>
    </subcellularLocation>
</comment>
<dbReference type="PROSITE" id="PS50089">
    <property type="entry name" value="ZF_RING_2"/>
    <property type="match status" value="1"/>
</dbReference>
<dbReference type="GO" id="GO:0061630">
    <property type="term" value="F:ubiquitin protein ligase activity"/>
    <property type="evidence" value="ECO:0007669"/>
    <property type="project" value="UniProtKB-EC"/>
</dbReference>
<evidence type="ECO:0000313" key="17">
    <source>
        <dbReference type="EMBL" id="OXU19770.1"/>
    </source>
</evidence>
<accession>A0A232EN46</accession>
<feature type="domain" description="RING-type" evidence="16">
    <location>
        <begin position="294"/>
        <end position="330"/>
    </location>
</feature>
<keyword evidence="12" id="KW-0496">Mitochondrion</keyword>
<keyword evidence="11 15" id="KW-1133">Transmembrane helix</keyword>
<evidence type="ECO:0000256" key="1">
    <source>
        <dbReference type="ARBA" id="ARBA00000900"/>
    </source>
</evidence>
<dbReference type="OrthoDB" id="66726at2759"/>
<keyword evidence="4" id="KW-0808">Transferase</keyword>
<keyword evidence="18" id="KW-1185">Reference proteome</keyword>
<dbReference type="GO" id="GO:0008270">
    <property type="term" value="F:zinc ion binding"/>
    <property type="evidence" value="ECO:0007669"/>
    <property type="project" value="UniProtKB-KW"/>
</dbReference>
<dbReference type="Proteomes" id="UP000215335">
    <property type="component" value="Unassembled WGS sequence"/>
</dbReference>
<dbReference type="PANTHER" id="PTHR12183:SF32">
    <property type="entry name" value="MITOCHONDRIAL E3 UBIQUITIN PROTEIN LIGASE 1"/>
    <property type="match status" value="1"/>
</dbReference>
<feature type="transmembrane region" description="Helical" evidence="15">
    <location>
        <begin position="232"/>
        <end position="252"/>
    </location>
</feature>
<keyword evidence="7 14" id="KW-0863">Zinc-finger</keyword>
<dbReference type="CDD" id="cd16649">
    <property type="entry name" value="mRING-HC-C3HC5_CGRF1-like"/>
    <property type="match status" value="1"/>
</dbReference>
<keyword evidence="9" id="KW-1000">Mitochondrion outer membrane</keyword>
<dbReference type="InterPro" id="IPR051652">
    <property type="entry name" value="MDM2_MDM4_MUL1"/>
</dbReference>
<name>A0A232EN46_9HYME</name>
<dbReference type="Pfam" id="PF13920">
    <property type="entry name" value="zf-C3HC4_3"/>
    <property type="match status" value="1"/>
</dbReference>
<keyword evidence="8" id="KW-0833">Ubl conjugation pathway</keyword>
<dbReference type="EMBL" id="NNAY01003224">
    <property type="protein sequence ID" value="OXU19770.1"/>
    <property type="molecule type" value="Genomic_DNA"/>
</dbReference>
<evidence type="ECO:0000256" key="8">
    <source>
        <dbReference type="ARBA" id="ARBA00022786"/>
    </source>
</evidence>
<evidence type="ECO:0000256" key="4">
    <source>
        <dbReference type="ARBA" id="ARBA00022679"/>
    </source>
</evidence>
<dbReference type="InterPro" id="IPR022170">
    <property type="entry name" value="MUL1-like"/>
</dbReference>
<dbReference type="GO" id="GO:0005741">
    <property type="term" value="C:mitochondrial outer membrane"/>
    <property type="evidence" value="ECO:0007669"/>
    <property type="project" value="UniProtKB-SubCell"/>
</dbReference>
<evidence type="ECO:0000256" key="14">
    <source>
        <dbReference type="PROSITE-ProRule" id="PRU00175"/>
    </source>
</evidence>
<dbReference type="SMART" id="SM00184">
    <property type="entry name" value="RING"/>
    <property type="match status" value="1"/>
</dbReference>
<evidence type="ECO:0000256" key="7">
    <source>
        <dbReference type="ARBA" id="ARBA00022771"/>
    </source>
</evidence>
<dbReference type="Gene3D" id="3.30.40.10">
    <property type="entry name" value="Zinc/RING finger domain, C3HC4 (zinc finger)"/>
    <property type="match status" value="1"/>
</dbReference>
<sequence length="342" mass="39033">MDYLGEFIALGIDSIIFGICLKQYFYCKNSIHAVKNAEFHEVSSSLNDLVQRSPENKIDYIAIRGAVKPIGEPIRSINSRDVTGVIQKLSVKEHVVVRTTSGYWSDQEHTMQEVFNSVPFVLKKGSHQIEVVDAMAAEILDMETISDFFEPSAPNLVDYVWGFFTGHRQRGLQSTEEMLREGSIITGIGELTKSPSKPDSLILQPPVNGTPYYLTTMSLSSLLRKLDDRKKIYRWLCLMFGTIGLFIGGMVLRRYLKDKEEQRLANELRKSLEESRKERRQRVRDKDLRDDQLCVVCRTNPREIILLPCGHVCLCEDCSLDIARDCPICRNKISQKNAAYMV</sequence>